<dbReference type="EMBL" id="CAUYUJ010001747">
    <property type="protein sequence ID" value="CAK0797435.1"/>
    <property type="molecule type" value="Genomic_DNA"/>
</dbReference>
<dbReference type="Proteomes" id="UP001189429">
    <property type="component" value="Unassembled WGS sequence"/>
</dbReference>
<organism evidence="1 2">
    <name type="scientific">Prorocentrum cordatum</name>
    <dbReference type="NCBI Taxonomy" id="2364126"/>
    <lineage>
        <taxon>Eukaryota</taxon>
        <taxon>Sar</taxon>
        <taxon>Alveolata</taxon>
        <taxon>Dinophyceae</taxon>
        <taxon>Prorocentrales</taxon>
        <taxon>Prorocentraceae</taxon>
        <taxon>Prorocentrum</taxon>
    </lineage>
</organism>
<protein>
    <submittedName>
        <fullName evidence="1">Uncharacterized protein</fullName>
    </submittedName>
</protein>
<gene>
    <name evidence="1" type="ORF">PCOR1329_LOCUS6516</name>
</gene>
<evidence type="ECO:0000313" key="2">
    <source>
        <dbReference type="Proteomes" id="UP001189429"/>
    </source>
</evidence>
<proteinExistence type="predicted"/>
<name>A0ABN9PVY2_9DINO</name>
<evidence type="ECO:0000313" key="1">
    <source>
        <dbReference type="EMBL" id="CAK0797435.1"/>
    </source>
</evidence>
<keyword evidence="2" id="KW-1185">Reference proteome</keyword>
<feature type="non-terminal residue" evidence="1">
    <location>
        <position position="858"/>
    </location>
</feature>
<sequence>LLAGVVDRAGVDQGAAVKPCKRSLVSMPAVGESSAPLTSVAGELERDLLQRPAETTLAGPDDPGWRSEKMSLIMPYMDEARTFVSGLEGLSDREPVWPMIRSVPTGWSRAFYVGQKILENLIDEALRRFAQCALLRGVGPIPDVASELGALPHCDNLNVFGLDKSAVQLVKDRVVSHLRARCFPVHEEVDASVRVTSLGWCIGGDRWSVCNKPERAERLAKVCSVIESGARLSGHPVQRWAGHVVDFFLIRREGLAALRSTYDFIDKVGSGRQRAWPSLRKSALGKLGVFPDPSSVIPEGSGGSLEMLEKSPHFQEAPDSMLKEEIWRGDISTRFRDVEGMPALEARAIVMGVRRGLRSIEGFKRPHLIMGDQLGNAMAFGKSRAASFSILNLIRRASALALASCAKWHFHWVPSEKNTADAAALVERRGADGGGHALVRDHLATASRGRWSAAAAAGSSRSERRSKRAATFGTFEPPAAAGQVPIPESHAIASATEGLYNVWFKELLAYTISIGCALDSVKSVDAAMTDFADYLFLEGFEKADLLKAHAAAACVAPAPIPRGIACWIARQLAEKLNSVVACLAALATFTAHLRSRWWALNLHPAARGHKSKIGLFDEVILLDAKYLPGLGAAVATLETGDPGKKLFDIEPSALLALWEAATRPLGFPADAKCVQCQLRHGGPSHDRPAGCRALPEIQRRGRWLAEGATRRYEASARVQQEWTRLSDDQQGLARRAVAWIEDRVRSLPLPAARPPSSRAASSTCAGCAGVSQALARNSIEGSARDALFSQEADLASLDKMRWLARRATQCGMAQHRRQLAAAGWRQGLAARCLGVRVAIACATWSRVRDLPPRPKIRD</sequence>
<feature type="non-terminal residue" evidence="1">
    <location>
        <position position="1"/>
    </location>
</feature>
<comment type="caution">
    <text evidence="1">The sequence shown here is derived from an EMBL/GenBank/DDBJ whole genome shotgun (WGS) entry which is preliminary data.</text>
</comment>
<accession>A0ABN9PVY2</accession>
<reference evidence="1" key="1">
    <citation type="submission" date="2023-10" db="EMBL/GenBank/DDBJ databases">
        <authorList>
            <person name="Chen Y."/>
            <person name="Shah S."/>
            <person name="Dougan E. K."/>
            <person name="Thang M."/>
            <person name="Chan C."/>
        </authorList>
    </citation>
    <scope>NUCLEOTIDE SEQUENCE [LARGE SCALE GENOMIC DNA]</scope>
</reference>